<dbReference type="Pfam" id="PF11136">
    <property type="entry name" value="DUF2889"/>
    <property type="match status" value="1"/>
</dbReference>
<protein>
    <recommendedName>
        <fullName evidence="4">Molybdopterin-guanine dinucleotide biosynthesis protein MobB</fullName>
    </recommendedName>
</protein>
<comment type="caution">
    <text evidence="2">The sequence shown here is derived from an EMBL/GenBank/DDBJ whole genome shotgun (WGS) entry which is preliminary data.</text>
</comment>
<evidence type="ECO:0000313" key="3">
    <source>
        <dbReference type="Proteomes" id="UP000789704"/>
    </source>
</evidence>
<proteinExistence type="predicted"/>
<dbReference type="EMBL" id="CAJQZC010000008">
    <property type="protein sequence ID" value="CAG4913340.1"/>
    <property type="molecule type" value="Genomic_DNA"/>
</dbReference>
<organism evidence="2 3">
    <name type="scientific">Paraburkholderia saeva</name>
    <dbReference type="NCBI Taxonomy" id="2777537"/>
    <lineage>
        <taxon>Bacteria</taxon>
        <taxon>Pseudomonadati</taxon>
        <taxon>Pseudomonadota</taxon>
        <taxon>Betaproteobacteria</taxon>
        <taxon>Burkholderiales</taxon>
        <taxon>Burkholderiaceae</taxon>
        <taxon>Paraburkholderia</taxon>
    </lineage>
</organism>
<dbReference type="AlphaFoldDB" id="A0A9N8RYN1"/>
<sequence>MSVTSSSASTRRSLHTRRIECVGYERSDGLFDIEGSMRDTKSSDADLLFKTVPAGAPLHDMRIVVTIDSKLVIRHIEAHTNASPSRFCTEINDAYRNLEGLSIGAGFMKEVKSRLTGPKGCTHLTELLGPIATTAIQTLMSLRKTPSDPGESVDGKEADRVHPMADTCYAWRAGGEVVQFATQRRRQMQQREAPTLDARHLQEER</sequence>
<evidence type="ECO:0008006" key="4">
    <source>
        <dbReference type="Google" id="ProtNLM"/>
    </source>
</evidence>
<evidence type="ECO:0000256" key="1">
    <source>
        <dbReference type="SAM" id="MobiDB-lite"/>
    </source>
</evidence>
<feature type="region of interest" description="Disordered" evidence="1">
    <location>
        <begin position="183"/>
        <end position="205"/>
    </location>
</feature>
<evidence type="ECO:0000313" key="2">
    <source>
        <dbReference type="EMBL" id="CAG4913340.1"/>
    </source>
</evidence>
<keyword evidence="3" id="KW-1185">Reference proteome</keyword>
<accession>A0A9N8RYN1</accession>
<dbReference type="InterPro" id="IPR021312">
    <property type="entry name" value="DUF2889"/>
</dbReference>
<reference evidence="2" key="1">
    <citation type="submission" date="2021-04" db="EMBL/GenBank/DDBJ databases">
        <authorList>
            <person name="Vanwijnsberghe S."/>
        </authorList>
    </citation>
    <scope>NUCLEOTIDE SEQUENCE</scope>
    <source>
        <strain evidence="2">LMG 31841</strain>
    </source>
</reference>
<name>A0A9N8RYN1_9BURK</name>
<dbReference type="RefSeq" id="WP_267478585.1">
    <property type="nucleotide sequence ID" value="NZ_CAJQYX010000005.1"/>
</dbReference>
<gene>
    <name evidence="2" type="ORF">LMG31841_04262</name>
</gene>
<dbReference type="Proteomes" id="UP000789704">
    <property type="component" value="Unassembled WGS sequence"/>
</dbReference>